<evidence type="ECO:0000313" key="1">
    <source>
        <dbReference type="EMBL" id="GAA3607702.1"/>
    </source>
</evidence>
<accession>A0ABP6ZHI9</accession>
<evidence type="ECO:0000313" key="2">
    <source>
        <dbReference type="Proteomes" id="UP001500630"/>
    </source>
</evidence>
<keyword evidence="2" id="KW-1185">Reference proteome</keyword>
<comment type="caution">
    <text evidence="1">The sequence shown here is derived from an EMBL/GenBank/DDBJ whole genome shotgun (WGS) entry which is preliminary data.</text>
</comment>
<dbReference type="EMBL" id="BAABDQ010000043">
    <property type="protein sequence ID" value="GAA3607702.1"/>
    <property type="molecule type" value="Genomic_DNA"/>
</dbReference>
<dbReference type="RefSeq" id="WP_345575027.1">
    <property type="nucleotide sequence ID" value="NZ_BAABDQ010000043.1"/>
</dbReference>
<dbReference type="Proteomes" id="UP001500630">
    <property type="component" value="Unassembled WGS sequence"/>
</dbReference>
<protein>
    <submittedName>
        <fullName evidence="1">Uncharacterized protein</fullName>
    </submittedName>
</protein>
<proteinExistence type="predicted"/>
<reference evidence="2" key="1">
    <citation type="journal article" date="2019" name="Int. J. Syst. Evol. Microbiol.">
        <title>The Global Catalogue of Microorganisms (GCM) 10K type strain sequencing project: providing services to taxonomists for standard genome sequencing and annotation.</title>
        <authorList>
            <consortium name="The Broad Institute Genomics Platform"/>
            <consortium name="The Broad Institute Genome Sequencing Center for Infectious Disease"/>
            <person name="Wu L."/>
            <person name="Ma J."/>
        </authorList>
    </citation>
    <scope>NUCLEOTIDE SEQUENCE [LARGE SCALE GENOMIC DNA]</scope>
    <source>
        <strain evidence="2">JCM 17326</strain>
    </source>
</reference>
<name>A0ABP6ZHI9_9ACTN</name>
<organism evidence="1 2">
    <name type="scientific">Nonomuraea rosea</name>
    <dbReference type="NCBI Taxonomy" id="638574"/>
    <lineage>
        <taxon>Bacteria</taxon>
        <taxon>Bacillati</taxon>
        <taxon>Actinomycetota</taxon>
        <taxon>Actinomycetes</taxon>
        <taxon>Streptosporangiales</taxon>
        <taxon>Streptosporangiaceae</taxon>
        <taxon>Nonomuraea</taxon>
    </lineage>
</organism>
<sequence>MTLETRHVFNQVSWRIVGKVGSKNTIRFSFMQDAKPDLVFKVVNYQGGKTGTRNISVHRPKPHQVYVKLGAKFDTSASSDPSCIAYTRGI</sequence>
<gene>
    <name evidence="1" type="ORF">GCM10022419_110820</name>
</gene>